<dbReference type="AlphaFoldDB" id="A0A6S6WFB1"/>
<sequence>MLPSCCKLLSDDYTLSCHSGAETELDSDDMTTSMSRKARSQCIQQRTEEDDGTATKPDPTLSQALPAFPDITHDEEDPEFQAEARTPSSSSPKAPVVVLDNDGDKKVVDPSRRSAQESIEHAKYWALPERPDDEGGYRQSRQHLKIRYKHAQIPVVEILRNSMAKIDMLPLGSIGTERVTKSRPQYTCDAGQWAKDEDTLTRLTRLARAYSPAGGFSIAQASASII</sequence>
<feature type="region of interest" description="Disordered" evidence="1">
    <location>
        <begin position="21"/>
        <end position="98"/>
    </location>
</feature>
<organism evidence="2 3">
    <name type="scientific">Pyrenophora teres f. teres</name>
    <dbReference type="NCBI Taxonomy" id="97479"/>
    <lineage>
        <taxon>Eukaryota</taxon>
        <taxon>Fungi</taxon>
        <taxon>Dikarya</taxon>
        <taxon>Ascomycota</taxon>
        <taxon>Pezizomycotina</taxon>
        <taxon>Dothideomycetes</taxon>
        <taxon>Pleosporomycetidae</taxon>
        <taxon>Pleosporales</taxon>
        <taxon>Pleosporineae</taxon>
        <taxon>Pleosporaceae</taxon>
        <taxon>Pyrenophora</taxon>
    </lineage>
</organism>
<feature type="compositionally biased region" description="Low complexity" evidence="1">
    <location>
        <begin position="87"/>
        <end position="98"/>
    </location>
</feature>
<accession>A0A6S6WFB1</accession>
<reference evidence="2" key="1">
    <citation type="submission" date="2021-02" db="EMBL/GenBank/DDBJ databases">
        <authorList>
            <person name="Syme A R."/>
            <person name="Syme A R."/>
            <person name="Moolhuijzen P."/>
        </authorList>
    </citation>
    <scope>NUCLEOTIDE SEQUENCE</scope>
    <source>
        <strain evidence="2">W1-1</strain>
    </source>
</reference>
<evidence type="ECO:0000313" key="3">
    <source>
        <dbReference type="Proteomes" id="UP000472372"/>
    </source>
</evidence>
<proteinExistence type="predicted"/>
<gene>
    <name evidence="2" type="ORF">PTTW11_07464</name>
</gene>
<dbReference type="Proteomes" id="UP000472372">
    <property type="component" value="Chromosome 6"/>
</dbReference>
<evidence type="ECO:0000313" key="2">
    <source>
        <dbReference type="EMBL" id="CAE7189361.1"/>
    </source>
</evidence>
<feature type="compositionally biased region" description="Polar residues" evidence="1">
    <location>
        <begin position="30"/>
        <end position="45"/>
    </location>
</feature>
<evidence type="ECO:0000256" key="1">
    <source>
        <dbReference type="SAM" id="MobiDB-lite"/>
    </source>
</evidence>
<dbReference type="EMBL" id="HG992982">
    <property type="protein sequence ID" value="CAE7189361.1"/>
    <property type="molecule type" value="Genomic_DNA"/>
</dbReference>
<name>A0A6S6WFB1_9PLEO</name>
<protein>
    <submittedName>
        <fullName evidence="2">Uncharacterized protein</fullName>
    </submittedName>
</protein>